<dbReference type="EMBL" id="LT629770">
    <property type="protein sequence ID" value="SDS79253.1"/>
    <property type="molecule type" value="Genomic_DNA"/>
</dbReference>
<feature type="domain" description="Stress-response A/B barrel" evidence="1">
    <location>
        <begin position="3"/>
        <end position="98"/>
    </location>
</feature>
<dbReference type="eggNOG" id="ENOG5032YCK">
    <property type="taxonomic scope" value="Bacteria"/>
</dbReference>
<dbReference type="InterPro" id="IPR011008">
    <property type="entry name" value="Dimeric_a/b-barrel"/>
</dbReference>
<proteinExistence type="predicted"/>
<dbReference type="GeneID" id="36298567"/>
<dbReference type="Gene3D" id="3.30.70.100">
    <property type="match status" value="1"/>
</dbReference>
<dbReference type="AlphaFoldDB" id="A0A1H1V3I3"/>
<dbReference type="PANTHER" id="PTHR37832">
    <property type="entry name" value="BLL2683 PROTEIN"/>
    <property type="match status" value="1"/>
</dbReference>
<accession>A0A1H1V3I3</accession>
<dbReference type="RefSeq" id="WP_025104460.1">
    <property type="nucleotide sequence ID" value="NZ_CBDRLF010000005.1"/>
</dbReference>
<evidence type="ECO:0000313" key="2">
    <source>
        <dbReference type="EMBL" id="SDS79253.1"/>
    </source>
</evidence>
<protein>
    <submittedName>
        <fullName evidence="2">Stress responsive A/B Barrel Domain</fullName>
    </submittedName>
</protein>
<dbReference type="PANTHER" id="PTHR37832:SF1">
    <property type="entry name" value="STRESS-RESPONSE A_B BARREL DOMAIN-CONTAINING PROTEIN"/>
    <property type="match status" value="1"/>
</dbReference>
<dbReference type="Proteomes" id="UP000182126">
    <property type="component" value="Chromosome I"/>
</dbReference>
<dbReference type="PROSITE" id="PS51502">
    <property type="entry name" value="S_R_A_B_BARREL"/>
    <property type="match status" value="1"/>
</dbReference>
<evidence type="ECO:0000259" key="1">
    <source>
        <dbReference type="PROSITE" id="PS51502"/>
    </source>
</evidence>
<gene>
    <name evidence="2" type="ORF">SAMN04489809_2695</name>
</gene>
<dbReference type="SMART" id="SM00886">
    <property type="entry name" value="Dabb"/>
    <property type="match status" value="1"/>
</dbReference>
<reference evidence="2 3" key="1">
    <citation type="submission" date="2016-10" db="EMBL/GenBank/DDBJ databases">
        <authorList>
            <person name="de Groot N.N."/>
        </authorList>
    </citation>
    <scope>NUCLEOTIDE SEQUENCE [LARGE SCALE GENOMIC DNA]</scope>
    <source>
        <strain evidence="2 3">DSM 15019</strain>
    </source>
</reference>
<dbReference type="InterPro" id="IPR013097">
    <property type="entry name" value="Dabb"/>
</dbReference>
<dbReference type="SUPFAM" id="SSF54909">
    <property type="entry name" value="Dimeric alpha+beta barrel"/>
    <property type="match status" value="1"/>
</dbReference>
<evidence type="ECO:0000313" key="3">
    <source>
        <dbReference type="Proteomes" id="UP000182126"/>
    </source>
</evidence>
<name>A0A1H1V3I3_9MICO</name>
<dbReference type="Pfam" id="PF07876">
    <property type="entry name" value="Dabb"/>
    <property type="match status" value="1"/>
</dbReference>
<sequence length="100" mass="10955">MTIRHVVTWKLAAEDAGERQAQAAEVARRLNALDGVVPQLRSIWAGANDVYPDANWDVTLVADFDSVADLEQYQVHPAHEEVAGYIRSVVSGRVAVDAEL</sequence>
<organism evidence="2 3">
    <name type="scientific">Microbacterium paraoxydans</name>
    <dbReference type="NCBI Taxonomy" id="199592"/>
    <lineage>
        <taxon>Bacteria</taxon>
        <taxon>Bacillati</taxon>
        <taxon>Actinomycetota</taxon>
        <taxon>Actinomycetes</taxon>
        <taxon>Micrococcales</taxon>
        <taxon>Microbacteriaceae</taxon>
        <taxon>Microbacterium</taxon>
    </lineage>
</organism>